<evidence type="ECO:0000256" key="4">
    <source>
        <dbReference type="ARBA" id="ARBA00022490"/>
    </source>
</evidence>
<keyword evidence="5" id="KW-0597">Phosphoprotein</keyword>
<evidence type="ECO:0000256" key="5">
    <source>
        <dbReference type="ARBA" id="ARBA00022553"/>
    </source>
</evidence>
<accession>A0AAD9QHJ9</accession>
<dbReference type="AlphaFoldDB" id="A0AAD9QHJ9"/>
<organism evidence="12 13">
    <name type="scientific">Acropora cervicornis</name>
    <name type="common">Staghorn coral</name>
    <dbReference type="NCBI Taxonomy" id="6130"/>
    <lineage>
        <taxon>Eukaryota</taxon>
        <taxon>Metazoa</taxon>
        <taxon>Cnidaria</taxon>
        <taxon>Anthozoa</taxon>
        <taxon>Hexacorallia</taxon>
        <taxon>Scleractinia</taxon>
        <taxon>Astrocoeniina</taxon>
        <taxon>Acroporidae</taxon>
        <taxon>Acropora</taxon>
    </lineage>
</organism>
<dbReference type="PANTHER" id="PTHR31638:SF3">
    <property type="entry name" value="DAZ-ASSOCIATED PROTEIN 2"/>
    <property type="match status" value="1"/>
</dbReference>
<evidence type="ECO:0000313" key="13">
    <source>
        <dbReference type="Proteomes" id="UP001249851"/>
    </source>
</evidence>
<evidence type="ECO:0000256" key="3">
    <source>
        <dbReference type="ARBA" id="ARBA00014066"/>
    </source>
</evidence>
<reference evidence="12" key="2">
    <citation type="journal article" date="2023" name="Science">
        <title>Genomic signatures of disease resistance in endangered staghorn corals.</title>
        <authorList>
            <person name="Vollmer S.V."/>
            <person name="Selwyn J.D."/>
            <person name="Despard B.A."/>
            <person name="Roesel C.L."/>
        </authorList>
    </citation>
    <scope>NUCLEOTIDE SEQUENCE</scope>
    <source>
        <strain evidence="12">K2</strain>
    </source>
</reference>
<dbReference type="PANTHER" id="PTHR31638">
    <property type="entry name" value="DAZ-ASSOCIATED PROTEIN 2"/>
    <property type="match status" value="1"/>
</dbReference>
<keyword evidence="13" id="KW-1185">Reference proteome</keyword>
<dbReference type="Proteomes" id="UP001249851">
    <property type="component" value="Unassembled WGS sequence"/>
</dbReference>
<evidence type="ECO:0000256" key="7">
    <source>
        <dbReference type="ARBA" id="ARBA00023242"/>
    </source>
</evidence>
<keyword evidence="7" id="KW-0539">Nucleus</keyword>
<dbReference type="Pfam" id="PF11029">
    <property type="entry name" value="DAZAP2"/>
    <property type="match status" value="1"/>
</dbReference>
<evidence type="ECO:0000256" key="11">
    <source>
        <dbReference type="SAM" id="MobiDB-lite"/>
    </source>
</evidence>
<protein>
    <recommendedName>
        <fullName evidence="3">DAZ-associated protein 2</fullName>
    </recommendedName>
    <alternativeName>
        <fullName evidence="8">Deleted in azoospermia-associated protein 2</fullName>
    </alternativeName>
    <alternativeName>
        <fullName evidence="9">Proline-rich transcript in brain protein</fullName>
    </alternativeName>
</protein>
<gene>
    <name evidence="12" type="ORF">P5673_015924</name>
</gene>
<evidence type="ECO:0000256" key="2">
    <source>
        <dbReference type="ARBA" id="ARBA00004324"/>
    </source>
</evidence>
<keyword evidence="4" id="KW-0963">Cytoplasm</keyword>
<reference evidence="12" key="1">
    <citation type="journal article" date="2023" name="G3 (Bethesda)">
        <title>Whole genome assembly and annotation of the endangered Caribbean coral Acropora cervicornis.</title>
        <authorList>
            <person name="Selwyn J.D."/>
            <person name="Vollmer S.V."/>
        </authorList>
    </citation>
    <scope>NUCLEOTIDE SEQUENCE</scope>
    <source>
        <strain evidence="12">K2</strain>
    </source>
</reference>
<dbReference type="EMBL" id="JARQWQ010000033">
    <property type="protein sequence ID" value="KAK2561405.1"/>
    <property type="molecule type" value="Genomic_DNA"/>
</dbReference>
<sequence>MASLHLQVLRKTMRELKLLSPRKEPVTSTIEGQYLMSLYRQFSQVEEKIANLLYCQSLCYLCLLESQRLTQAIHSKYKGGGERSVEETAGLVVEGIPRQSKPKSRMSKNPSGPYPKQAGQYPTQQPAYPTQVPPMPCGGSYIPAQIPPAGQFLYGAPPPPYSTTPSAPPSHGFAMQQYPGAAPVGQYPPQQPYPVGQYPGQAVPPNMLHGSFDPGARFNNGASVNVPPPPPGYAPNLAQYAASQGQSVNVQQRKAGWFSGGTGGGYTFW</sequence>
<evidence type="ECO:0000256" key="6">
    <source>
        <dbReference type="ARBA" id="ARBA00022843"/>
    </source>
</evidence>
<keyword evidence="6" id="KW-0832">Ubl conjugation</keyword>
<evidence type="ECO:0000313" key="12">
    <source>
        <dbReference type="EMBL" id="KAK2561405.1"/>
    </source>
</evidence>
<evidence type="ECO:0000256" key="9">
    <source>
        <dbReference type="ARBA" id="ARBA00034352"/>
    </source>
</evidence>
<evidence type="ECO:0000256" key="8">
    <source>
        <dbReference type="ARBA" id="ARBA00032174"/>
    </source>
</evidence>
<comment type="caution">
    <text evidence="12">The sequence shown here is derived from an EMBL/GenBank/DDBJ whole genome shotgun (WGS) entry which is preliminary data.</text>
</comment>
<dbReference type="GO" id="GO:0016607">
    <property type="term" value="C:nuclear speck"/>
    <property type="evidence" value="ECO:0007669"/>
    <property type="project" value="UniProtKB-SubCell"/>
</dbReference>
<comment type="subcellular location">
    <subcellularLocation>
        <location evidence="1">Cytoplasm</location>
        <location evidence="1">Stress granule</location>
    </subcellularLocation>
    <subcellularLocation>
        <location evidence="2">Nucleus speckle</location>
    </subcellularLocation>
</comment>
<evidence type="ECO:0000256" key="1">
    <source>
        <dbReference type="ARBA" id="ARBA00004210"/>
    </source>
</evidence>
<dbReference type="GO" id="GO:0010494">
    <property type="term" value="C:cytoplasmic stress granule"/>
    <property type="evidence" value="ECO:0007669"/>
    <property type="project" value="UniProtKB-SubCell"/>
</dbReference>
<comment type="function">
    <text evidence="10">In unstressed cells, promotes SIAH1-mediated polyubiquitination and degradation of the serine/threonine-protein kinase HIPK2, probably by acting as a loading factor that potentiates complex formation between HIPK2 and ubiquitin ligase SIAH1. In response to DNA damage, localizes to the nucleus following phosphorylation by HIPK2 and modulates the expression of a subset of TP53/p53 target genes by binding to TP53 at target gene promoters. This limits the expression of a number of cell death-mediating TP53 target genes, reducing DNA damage-induced cell death. Enhances the binding of transcription factor TCF7L2/TCF4, a Wnt signaling pathway effector, to the promoters of target genes. Plays a role in stress granule formation.</text>
</comment>
<dbReference type="InterPro" id="IPR022730">
    <property type="entry name" value="DAZ_assoc-2"/>
</dbReference>
<evidence type="ECO:0000256" key="10">
    <source>
        <dbReference type="ARBA" id="ARBA00045449"/>
    </source>
</evidence>
<proteinExistence type="predicted"/>
<name>A0AAD9QHJ9_ACRCE</name>
<feature type="region of interest" description="Disordered" evidence="11">
    <location>
        <begin position="93"/>
        <end position="123"/>
    </location>
</feature>